<comment type="subcellular location">
    <subcellularLocation>
        <location evidence="1">Cytoplasm</location>
    </subcellularLocation>
</comment>
<evidence type="ECO:0000256" key="11">
    <source>
        <dbReference type="ARBA" id="ARBA00023284"/>
    </source>
</evidence>
<keyword evidence="11 13" id="KW-0676">Redox-active center</keyword>
<dbReference type="PROSITE" id="PS00076">
    <property type="entry name" value="PYRIDINE_REDOX_1"/>
    <property type="match status" value="1"/>
</dbReference>
<evidence type="ECO:0000256" key="1">
    <source>
        <dbReference type="ARBA" id="ARBA00004496"/>
    </source>
</evidence>
<dbReference type="SUPFAM" id="SSF51905">
    <property type="entry name" value="FAD/NAD(P)-binding domain"/>
    <property type="match status" value="1"/>
</dbReference>
<dbReference type="PRINTS" id="PR00411">
    <property type="entry name" value="PNDRDTASEI"/>
</dbReference>
<dbReference type="InterPro" id="IPR001100">
    <property type="entry name" value="Pyr_nuc-diS_OxRdtase"/>
</dbReference>
<evidence type="ECO:0000313" key="17">
    <source>
        <dbReference type="Proteomes" id="UP000664617"/>
    </source>
</evidence>
<dbReference type="GO" id="GO:0004148">
    <property type="term" value="F:dihydrolipoyl dehydrogenase (NADH) activity"/>
    <property type="evidence" value="ECO:0007669"/>
    <property type="project" value="UniProtKB-EC"/>
</dbReference>
<evidence type="ECO:0000256" key="13">
    <source>
        <dbReference type="RuleBase" id="RU003692"/>
    </source>
</evidence>
<organism evidence="16 17">
    <name type="scientific">Myceligenerans salitolerans</name>
    <dbReference type="NCBI Taxonomy" id="1230528"/>
    <lineage>
        <taxon>Bacteria</taxon>
        <taxon>Bacillati</taxon>
        <taxon>Actinomycetota</taxon>
        <taxon>Actinomycetes</taxon>
        <taxon>Micrococcales</taxon>
        <taxon>Promicromonosporaceae</taxon>
        <taxon>Myceligenerans</taxon>
    </lineage>
</organism>
<dbReference type="SUPFAM" id="SSF55424">
    <property type="entry name" value="FAD/NAD-linked reductases, dimerisation (C-terminal) domain"/>
    <property type="match status" value="1"/>
</dbReference>
<dbReference type="InterPro" id="IPR012999">
    <property type="entry name" value="Pyr_OxRdtase_I_AS"/>
</dbReference>
<reference evidence="16 17" key="1">
    <citation type="submission" date="2021-03" db="EMBL/GenBank/DDBJ databases">
        <authorList>
            <person name="Xin L."/>
        </authorList>
    </citation>
    <scope>NUCLEOTIDE SEQUENCE [LARGE SCALE GENOMIC DNA]</scope>
    <source>
        <strain evidence="16 17">XHU 5031</strain>
    </source>
</reference>
<dbReference type="Pfam" id="PF02852">
    <property type="entry name" value="Pyr_redox_dim"/>
    <property type="match status" value="1"/>
</dbReference>
<dbReference type="Proteomes" id="UP000664617">
    <property type="component" value="Unassembled WGS sequence"/>
</dbReference>
<dbReference type="Pfam" id="PF07992">
    <property type="entry name" value="Pyr_redox_2"/>
    <property type="match status" value="1"/>
</dbReference>
<keyword evidence="9 13" id="KW-0520">NAD</keyword>
<dbReference type="InterPro" id="IPR006258">
    <property type="entry name" value="Lipoamide_DH"/>
</dbReference>
<evidence type="ECO:0000256" key="3">
    <source>
        <dbReference type="ARBA" id="ARBA00012608"/>
    </source>
</evidence>
<evidence type="ECO:0000256" key="4">
    <source>
        <dbReference type="ARBA" id="ARBA00016961"/>
    </source>
</evidence>
<comment type="catalytic activity">
    <reaction evidence="12 13">
        <text>N(6)-[(R)-dihydrolipoyl]-L-lysyl-[protein] + NAD(+) = N(6)-[(R)-lipoyl]-L-lysyl-[protein] + NADH + H(+)</text>
        <dbReference type="Rhea" id="RHEA:15045"/>
        <dbReference type="Rhea" id="RHEA-COMP:10474"/>
        <dbReference type="Rhea" id="RHEA-COMP:10475"/>
        <dbReference type="ChEBI" id="CHEBI:15378"/>
        <dbReference type="ChEBI" id="CHEBI:57540"/>
        <dbReference type="ChEBI" id="CHEBI:57945"/>
        <dbReference type="ChEBI" id="CHEBI:83099"/>
        <dbReference type="ChEBI" id="CHEBI:83100"/>
        <dbReference type="EC" id="1.8.1.4"/>
    </reaction>
</comment>
<dbReference type="InterPro" id="IPR016156">
    <property type="entry name" value="FAD/NAD-linked_Rdtase_dimer_sf"/>
</dbReference>
<feature type="domain" description="FAD/NAD(P)-binding" evidence="15">
    <location>
        <begin position="23"/>
        <end position="339"/>
    </location>
</feature>
<dbReference type="EMBL" id="JAFMPK010000047">
    <property type="protein sequence ID" value="MBO0610864.1"/>
    <property type="molecule type" value="Genomic_DNA"/>
</dbReference>
<evidence type="ECO:0000256" key="9">
    <source>
        <dbReference type="ARBA" id="ARBA00023027"/>
    </source>
</evidence>
<gene>
    <name evidence="16" type="primary">lpdA</name>
    <name evidence="16" type="ORF">J0911_17710</name>
</gene>
<keyword evidence="7 13" id="KW-0274">FAD</keyword>
<dbReference type="Gene3D" id="3.30.390.30">
    <property type="match status" value="1"/>
</dbReference>
<evidence type="ECO:0000256" key="7">
    <source>
        <dbReference type="ARBA" id="ARBA00022827"/>
    </source>
</evidence>
<dbReference type="InterPro" id="IPR050151">
    <property type="entry name" value="Class-I_Pyr_Nuc-Dis_Oxidored"/>
</dbReference>
<comment type="miscellaneous">
    <text evidence="13">The active site is a redox-active disulfide bond.</text>
</comment>
<comment type="similarity">
    <text evidence="2 13">Belongs to the class-I pyridine nucleotide-disulfide oxidoreductase family.</text>
</comment>
<dbReference type="PIRSF" id="PIRSF000350">
    <property type="entry name" value="Mercury_reductase_MerA"/>
    <property type="match status" value="1"/>
</dbReference>
<evidence type="ECO:0000256" key="2">
    <source>
        <dbReference type="ARBA" id="ARBA00007532"/>
    </source>
</evidence>
<keyword evidence="17" id="KW-1185">Reference proteome</keyword>
<dbReference type="Gene3D" id="3.50.50.60">
    <property type="entry name" value="FAD/NAD(P)-binding domain"/>
    <property type="match status" value="2"/>
</dbReference>
<dbReference type="PRINTS" id="PR00368">
    <property type="entry name" value="FADPNR"/>
</dbReference>
<evidence type="ECO:0000313" key="16">
    <source>
        <dbReference type="EMBL" id="MBO0610864.1"/>
    </source>
</evidence>
<sequence length="494" mass="50880">MTAGARSNAVPSTATIAGNPGTFDLVVLGGGSGGYSAALRAAQLGLSVALIEENKLGGTCLHNGCIPTKALLHAAEVADVAREGSRLGVRTSCDGIDVAGVHAYKDSVVAGLYKGLQGLIASREVTFVTGHGTLVSPGVVEVDGVRYAGRHVVLATGSYARTLPGLEIGGRVITSDQALTLDHVPSSVVVLGGGVIGVELASVWRSFGAEVQIVEALDHLVPSEDVALSKALERAFRKRGIGFSLGDRFTEAKRSDDGVRVTLESGTTFDADLLLVAVGRGPRTADLGLEAAGVRLDRGFVITDERLRTGVTTPGGGHVWAVGDIVPGLQLAHRGFAQGIFVAESVAAASGVSPDASLPGGPREPAPVDEATIPRITYCEPEVASVGVTQARAEELYGADAVETLEYNLAGNGRSRILGTTGFAKLVRRKDGPVVGMHLIGSRVGELIGEGQLIVGWEAFPEDVASLVHAHPTQNEALGEAHMALAGKPLHAHN</sequence>
<keyword evidence="6 13" id="KW-0285">Flavoprotein</keyword>
<dbReference type="PANTHER" id="PTHR22912:SF217">
    <property type="entry name" value="DIHYDROLIPOYL DEHYDROGENASE"/>
    <property type="match status" value="1"/>
</dbReference>
<comment type="caution">
    <text evidence="16">The sequence shown here is derived from an EMBL/GenBank/DDBJ whole genome shotgun (WGS) entry which is preliminary data.</text>
</comment>
<keyword evidence="8 13" id="KW-0560">Oxidoreductase</keyword>
<evidence type="ECO:0000259" key="15">
    <source>
        <dbReference type="Pfam" id="PF07992"/>
    </source>
</evidence>
<dbReference type="InterPro" id="IPR023753">
    <property type="entry name" value="FAD/NAD-binding_dom"/>
</dbReference>
<evidence type="ECO:0000256" key="6">
    <source>
        <dbReference type="ARBA" id="ARBA00022630"/>
    </source>
</evidence>
<dbReference type="PANTHER" id="PTHR22912">
    <property type="entry name" value="DISULFIDE OXIDOREDUCTASE"/>
    <property type="match status" value="1"/>
</dbReference>
<dbReference type="NCBIfam" id="TIGR01350">
    <property type="entry name" value="lipoamide_DH"/>
    <property type="match status" value="1"/>
</dbReference>
<keyword evidence="10" id="KW-1015">Disulfide bond</keyword>
<protein>
    <recommendedName>
        <fullName evidence="4 13">Dihydrolipoyl dehydrogenase</fullName>
        <ecNumber evidence="3 13">1.8.1.4</ecNumber>
    </recommendedName>
</protein>
<keyword evidence="5" id="KW-0963">Cytoplasm</keyword>
<feature type="domain" description="Pyridine nucleotide-disulphide oxidoreductase dimerisation" evidence="14">
    <location>
        <begin position="373"/>
        <end position="481"/>
    </location>
</feature>
<reference evidence="17" key="2">
    <citation type="submission" date="2023-07" db="EMBL/GenBank/DDBJ databases">
        <title>Myceligenerans salitolerans sp. nov., a halotolerant actinomycete isolated from a salt lake in Xinjiang, China.</title>
        <authorList>
            <person name="Guan T."/>
        </authorList>
    </citation>
    <scope>NUCLEOTIDE SEQUENCE [LARGE SCALE GENOMIC DNA]</scope>
    <source>
        <strain evidence="17">XHU 5031</strain>
    </source>
</reference>
<evidence type="ECO:0000256" key="5">
    <source>
        <dbReference type="ARBA" id="ARBA00022490"/>
    </source>
</evidence>
<dbReference type="InterPro" id="IPR036188">
    <property type="entry name" value="FAD/NAD-bd_sf"/>
</dbReference>
<evidence type="ECO:0000256" key="8">
    <source>
        <dbReference type="ARBA" id="ARBA00023002"/>
    </source>
</evidence>
<evidence type="ECO:0000256" key="10">
    <source>
        <dbReference type="ARBA" id="ARBA00023157"/>
    </source>
</evidence>
<proteinExistence type="inferred from homology"/>
<dbReference type="InterPro" id="IPR004099">
    <property type="entry name" value="Pyr_nucl-diS_OxRdtase_dimer"/>
</dbReference>
<name>A0ABS3ICV2_9MICO</name>
<comment type="cofactor">
    <cofactor evidence="13">
        <name>FAD</name>
        <dbReference type="ChEBI" id="CHEBI:57692"/>
    </cofactor>
    <text evidence="13">Binds 1 FAD per subunit.</text>
</comment>
<accession>A0ABS3ICV2</accession>
<evidence type="ECO:0000256" key="12">
    <source>
        <dbReference type="ARBA" id="ARBA00049187"/>
    </source>
</evidence>
<dbReference type="EC" id="1.8.1.4" evidence="3 13"/>
<evidence type="ECO:0000259" key="14">
    <source>
        <dbReference type="Pfam" id="PF02852"/>
    </source>
</evidence>